<accession>A0A1Y1S0D8</accession>
<comment type="function">
    <text evidence="6">Binds mRNA; thus facilitating recognition of the initiation point. It is needed to translate mRNA with a short Shine-Dalgarno (SD) purine-rich sequence.</text>
</comment>
<dbReference type="Proteomes" id="UP000192343">
    <property type="component" value="Unassembled WGS sequence"/>
</dbReference>
<evidence type="ECO:0000313" key="9">
    <source>
        <dbReference type="Proteomes" id="UP000192343"/>
    </source>
</evidence>
<evidence type="ECO:0000256" key="2">
    <source>
        <dbReference type="ARBA" id="ARBA00022737"/>
    </source>
</evidence>
<keyword evidence="4 6" id="KW-0689">Ribosomal protein</keyword>
<evidence type="ECO:0000256" key="4">
    <source>
        <dbReference type="ARBA" id="ARBA00022980"/>
    </source>
</evidence>
<sequence length="566" mass="63784">MSDREPNNGEMIQSELQEEYLKSLDELEEGQLVEGTVIEIGPEQVFVDVGYKSEGKIPTEEFETEPSIGDTVSVVLVSKEGKGGQVVVSKKRADMISFWRTLKEASETQEPVEGTFSKVIKGGFEVDLGCGITAFNPMSQTDVRRVEDPETFVGTKSKFLIERFQKEKRARIVLSRRSWLEREIENKREEFFNTIKEGDEVEGRVKSFTSFGAFIDLGGFDGLLHINDMSWGHASRPKDYVKKDEDLRVKVIKIDPESKKINLSLKHLTPDPWTVFESKYHVDDVVKGKVTKLADFGAFIELEDGIEGLAHVSELSWVRRIKHPKEVLAIGDEVEVKILDYDLEAGRVSLGLKQVLPNPWDSIEEQYPVGKRMTLEVKKLTNAGAFLEIEEGIDGFLHVDDLSWTKKIRHPSAMLKEGEKVEVVVIELDKEARRIRLGVKQLSDDPWQALKSAFPKGSRIEGTVSGITDFGVFVRVQGDIEGLIPRAHCFGPGEEPVEDLGTVFKEGEPVTAAVIEINTNTQRLGLSIRDLKKKQQRKEMAKYIHDEEEESTFTLGDFLKDKGIDS</sequence>
<feature type="domain" description="S1 motif" evidence="7">
    <location>
        <begin position="370"/>
        <end position="440"/>
    </location>
</feature>
<dbReference type="PROSITE" id="PS50126">
    <property type="entry name" value="S1"/>
    <property type="match status" value="6"/>
</dbReference>
<dbReference type="GO" id="GO:0022627">
    <property type="term" value="C:cytosolic small ribosomal subunit"/>
    <property type="evidence" value="ECO:0007669"/>
    <property type="project" value="TreeGrafter"/>
</dbReference>
<keyword evidence="5 6" id="KW-0687">Ribonucleoprotein</keyword>
<evidence type="ECO:0000256" key="1">
    <source>
        <dbReference type="ARBA" id="ARBA00006767"/>
    </source>
</evidence>
<dbReference type="RefSeq" id="WP_083049136.1">
    <property type="nucleotide sequence ID" value="NZ_MWQY01000005.1"/>
</dbReference>
<protein>
    <recommendedName>
        <fullName evidence="6">30S ribosomal protein S1</fullName>
    </recommendedName>
</protein>
<feature type="domain" description="S1 motif" evidence="7">
    <location>
        <begin position="109"/>
        <end position="177"/>
    </location>
</feature>
<dbReference type="Gene3D" id="2.40.50.140">
    <property type="entry name" value="Nucleic acid-binding proteins"/>
    <property type="match status" value="6"/>
</dbReference>
<dbReference type="GO" id="GO:0003729">
    <property type="term" value="F:mRNA binding"/>
    <property type="evidence" value="ECO:0007669"/>
    <property type="project" value="TreeGrafter"/>
</dbReference>
<dbReference type="PIRSF" id="PIRSF002111">
    <property type="entry name" value="RpsA"/>
    <property type="match status" value="1"/>
</dbReference>
<name>A0A1Y1S0D8_9SPIO</name>
<dbReference type="PANTHER" id="PTHR10724:SF7">
    <property type="entry name" value="SMALL RIBOSOMAL SUBUNIT PROTEIN BS1C"/>
    <property type="match status" value="1"/>
</dbReference>
<keyword evidence="9" id="KW-1185">Reference proteome</keyword>
<evidence type="ECO:0000256" key="6">
    <source>
        <dbReference type="PIRNR" id="PIRNR002111"/>
    </source>
</evidence>
<dbReference type="SUPFAM" id="SSF50249">
    <property type="entry name" value="Nucleic acid-binding proteins"/>
    <property type="match status" value="6"/>
</dbReference>
<evidence type="ECO:0000256" key="3">
    <source>
        <dbReference type="ARBA" id="ARBA00022884"/>
    </source>
</evidence>
<reference evidence="8 9" key="1">
    <citation type="submission" date="2017-03" db="EMBL/GenBank/DDBJ databases">
        <title>Draft Genome sequence of Marispirochaeta sp. strain JC444.</title>
        <authorList>
            <person name="Shivani Y."/>
            <person name="Subhash Y."/>
            <person name="Sasikala C."/>
            <person name="Ramana C."/>
        </authorList>
    </citation>
    <scope>NUCLEOTIDE SEQUENCE [LARGE SCALE GENOMIC DNA]</scope>
    <source>
        <strain evidence="8 9">JC444</strain>
    </source>
</reference>
<organism evidence="8 9">
    <name type="scientific">Marispirochaeta aestuarii</name>
    <dbReference type="NCBI Taxonomy" id="1963862"/>
    <lineage>
        <taxon>Bacteria</taxon>
        <taxon>Pseudomonadati</taxon>
        <taxon>Spirochaetota</taxon>
        <taxon>Spirochaetia</taxon>
        <taxon>Spirochaetales</taxon>
        <taxon>Spirochaetaceae</taxon>
        <taxon>Marispirochaeta</taxon>
    </lineage>
</organism>
<dbReference type="NCBIfam" id="TIGR00717">
    <property type="entry name" value="rpsA"/>
    <property type="match status" value="1"/>
</dbReference>
<dbReference type="PRINTS" id="PR00681">
    <property type="entry name" value="RIBOSOMALS1"/>
</dbReference>
<comment type="caution">
    <text evidence="8">The sequence shown here is derived from an EMBL/GenBank/DDBJ whole genome shotgun (WGS) entry which is preliminary data.</text>
</comment>
<dbReference type="InterPro" id="IPR050437">
    <property type="entry name" value="Ribos_protein_bS1-like"/>
</dbReference>
<dbReference type="CDD" id="cd05688">
    <property type="entry name" value="S1_RPS1_repeat_ec3"/>
    <property type="match status" value="2"/>
</dbReference>
<evidence type="ECO:0000259" key="7">
    <source>
        <dbReference type="PROSITE" id="PS50126"/>
    </source>
</evidence>
<dbReference type="InterPro" id="IPR035104">
    <property type="entry name" value="Ribosomal_protein_S1-like"/>
</dbReference>
<keyword evidence="2" id="KW-0677">Repeat</keyword>
<feature type="domain" description="S1 motif" evidence="7">
    <location>
        <begin position="283"/>
        <end position="353"/>
    </location>
</feature>
<dbReference type="CDD" id="cd05687">
    <property type="entry name" value="S1_RPS1_repeat_ec1_hs1"/>
    <property type="match status" value="1"/>
</dbReference>
<dbReference type="EMBL" id="MWQY01000005">
    <property type="protein sequence ID" value="ORC36591.1"/>
    <property type="molecule type" value="Genomic_DNA"/>
</dbReference>
<evidence type="ECO:0000313" key="8">
    <source>
        <dbReference type="EMBL" id="ORC36591.1"/>
    </source>
</evidence>
<feature type="domain" description="S1 motif" evidence="7">
    <location>
        <begin position="198"/>
        <end position="266"/>
    </location>
</feature>
<dbReference type="GO" id="GO:0006412">
    <property type="term" value="P:translation"/>
    <property type="evidence" value="ECO:0007669"/>
    <property type="project" value="InterPro"/>
</dbReference>
<evidence type="ECO:0000256" key="5">
    <source>
        <dbReference type="ARBA" id="ARBA00023274"/>
    </source>
</evidence>
<proteinExistence type="inferred from homology"/>
<keyword evidence="3 6" id="KW-0694">RNA-binding</keyword>
<dbReference type="OrthoDB" id="9804077at2"/>
<dbReference type="CDD" id="cd04465">
    <property type="entry name" value="S1_RPS1_repeat_ec2_hs2"/>
    <property type="match status" value="1"/>
</dbReference>
<dbReference type="FunFam" id="2.40.50.140:FF:000011">
    <property type="entry name" value="30S ribosomal protein S1"/>
    <property type="match status" value="1"/>
</dbReference>
<dbReference type="InterPro" id="IPR003029">
    <property type="entry name" value="S1_domain"/>
</dbReference>
<dbReference type="STRING" id="1963862.B4O97_05875"/>
<dbReference type="AlphaFoldDB" id="A0A1Y1S0D8"/>
<comment type="similarity">
    <text evidence="1 6">Belongs to the bacterial ribosomal protein bS1 family.</text>
</comment>
<dbReference type="GO" id="GO:0003735">
    <property type="term" value="F:structural constituent of ribosome"/>
    <property type="evidence" value="ECO:0007669"/>
    <property type="project" value="InterPro"/>
</dbReference>
<feature type="domain" description="S1 motif" evidence="7">
    <location>
        <begin position="30"/>
        <end position="91"/>
    </location>
</feature>
<dbReference type="InterPro" id="IPR012340">
    <property type="entry name" value="NA-bd_OB-fold"/>
</dbReference>
<dbReference type="Pfam" id="PF00575">
    <property type="entry name" value="S1"/>
    <property type="match status" value="5"/>
</dbReference>
<feature type="domain" description="S1 motif" evidence="7">
    <location>
        <begin position="457"/>
        <end position="529"/>
    </location>
</feature>
<dbReference type="PANTHER" id="PTHR10724">
    <property type="entry name" value="30S RIBOSOMAL PROTEIN S1"/>
    <property type="match status" value="1"/>
</dbReference>
<dbReference type="InterPro" id="IPR000110">
    <property type="entry name" value="Ribosomal_bS1"/>
</dbReference>
<dbReference type="SMART" id="SM00316">
    <property type="entry name" value="S1"/>
    <property type="match status" value="6"/>
</dbReference>
<gene>
    <name evidence="8" type="ORF">B4O97_05875</name>
</gene>